<reference evidence="2" key="1">
    <citation type="submission" date="2012-11" db="EMBL/GenBank/DDBJ databases">
        <authorList>
            <person name="Lucero-Rivera Y.E."/>
            <person name="Tovar-Ramirez D."/>
        </authorList>
    </citation>
    <scope>NUCLEOTIDE SEQUENCE [LARGE SCALE GENOMIC DNA]</scope>
    <source>
        <strain evidence="2">Araruama</strain>
    </source>
</reference>
<evidence type="ECO:0000313" key="1">
    <source>
        <dbReference type="EMBL" id="ETR67379.1"/>
    </source>
</evidence>
<sequence>MKLLEWEVQEDNYQEQITIPKKIREMAAEEGISTENKQKVVARLTNVNTGEEYLNRLAITGTHEIYVPVEIQKMLEGSGNIRIRIFG</sequence>
<dbReference type="Proteomes" id="UP000189670">
    <property type="component" value="Unassembled WGS sequence"/>
</dbReference>
<proteinExistence type="predicted"/>
<comment type="caution">
    <text evidence="1">The sequence shown here is derived from an EMBL/GenBank/DDBJ whole genome shotgun (WGS) entry which is preliminary data.</text>
</comment>
<dbReference type="AlphaFoldDB" id="A0A1V1NXR6"/>
<protein>
    <submittedName>
        <fullName evidence="1">Uncharacterized protein</fullName>
    </submittedName>
</protein>
<name>A0A1V1NXR6_9BACT</name>
<accession>A0A1V1NXR6</accession>
<dbReference type="EMBL" id="ATBP01001408">
    <property type="protein sequence ID" value="ETR67379.1"/>
    <property type="molecule type" value="Genomic_DNA"/>
</dbReference>
<organism evidence="1 2">
    <name type="scientific">Candidatus Magnetoglobus multicellularis str. Araruama</name>
    <dbReference type="NCBI Taxonomy" id="890399"/>
    <lineage>
        <taxon>Bacteria</taxon>
        <taxon>Pseudomonadati</taxon>
        <taxon>Thermodesulfobacteriota</taxon>
        <taxon>Desulfobacteria</taxon>
        <taxon>Desulfobacterales</taxon>
        <taxon>Desulfobacteraceae</taxon>
        <taxon>Candidatus Magnetoglobus</taxon>
    </lineage>
</organism>
<evidence type="ECO:0000313" key="2">
    <source>
        <dbReference type="Proteomes" id="UP000189670"/>
    </source>
</evidence>
<gene>
    <name evidence="1" type="ORF">OMM_11662</name>
</gene>